<dbReference type="Proteomes" id="UP000189443">
    <property type="component" value="Chromosome"/>
</dbReference>
<dbReference type="GO" id="GO:0003677">
    <property type="term" value="F:DNA binding"/>
    <property type="evidence" value="ECO:0007669"/>
    <property type="project" value="InterPro"/>
</dbReference>
<evidence type="ECO:0000259" key="2">
    <source>
        <dbReference type="PROSITE" id="PS50943"/>
    </source>
</evidence>
<feature type="domain" description="HTH cro/C1-type" evidence="2">
    <location>
        <begin position="31"/>
        <end position="74"/>
    </location>
</feature>
<evidence type="ECO:0000256" key="1">
    <source>
        <dbReference type="SAM" id="MobiDB-lite"/>
    </source>
</evidence>
<dbReference type="Gene3D" id="1.10.260.40">
    <property type="entry name" value="lambda repressor-like DNA-binding domains"/>
    <property type="match status" value="1"/>
</dbReference>
<dbReference type="RefSeq" id="WP_055420641.1">
    <property type="nucleotide sequence ID" value="NZ_CP019724.1"/>
</dbReference>
<dbReference type="SUPFAM" id="SSF47413">
    <property type="entry name" value="lambda repressor-like DNA-binding domains"/>
    <property type="match status" value="1"/>
</dbReference>
<organism evidence="3 4">
    <name type="scientific">Streptomyces pactum</name>
    <dbReference type="NCBI Taxonomy" id="68249"/>
    <lineage>
        <taxon>Bacteria</taxon>
        <taxon>Bacillati</taxon>
        <taxon>Actinomycetota</taxon>
        <taxon>Actinomycetes</taxon>
        <taxon>Kitasatosporales</taxon>
        <taxon>Streptomycetaceae</taxon>
        <taxon>Streptomyces</taxon>
    </lineage>
</organism>
<dbReference type="CDD" id="cd00093">
    <property type="entry name" value="HTH_XRE"/>
    <property type="match status" value="1"/>
</dbReference>
<dbReference type="SMART" id="SM00530">
    <property type="entry name" value="HTH_XRE"/>
    <property type="match status" value="1"/>
</dbReference>
<accession>A0A1S6JGL9</accession>
<gene>
    <name evidence="3" type="ORF">B1H29_31950</name>
</gene>
<dbReference type="InterPro" id="IPR010982">
    <property type="entry name" value="Lambda_DNA-bd_dom_sf"/>
</dbReference>
<dbReference type="PROSITE" id="PS50943">
    <property type="entry name" value="HTH_CROC1"/>
    <property type="match status" value="1"/>
</dbReference>
<name>A0A1S6JGL9_9ACTN</name>
<reference evidence="3 4" key="1">
    <citation type="submission" date="2017-02" db="EMBL/GenBank/DDBJ databases">
        <title>Streptomyces pactum ACT12 Genome sequencing and assembly.</title>
        <authorList>
            <person name="Xue Q."/>
            <person name="Yan X."/>
            <person name="Jia L."/>
            <person name="Yan H."/>
        </authorList>
    </citation>
    <scope>NUCLEOTIDE SEQUENCE [LARGE SCALE GENOMIC DNA]</scope>
    <source>
        <strain evidence="3 4">ACT12</strain>
    </source>
</reference>
<dbReference type="InterPro" id="IPR001387">
    <property type="entry name" value="Cro/C1-type_HTH"/>
</dbReference>
<proteinExistence type="predicted"/>
<dbReference type="KEGG" id="spac:B1H29_31950"/>
<sequence>MTDAPTGREERFFALVLPALERAGYTAYGAQAKLVADTGMNKTTVSRLLRGETIPHVKSFPALARALGLDPVELLVAAEIVPPEYLESQQTLSETDRSQVGSGSITPEEAAEQLGIHDDVGKFTFYAVVDKLTNRDDADDATPGDATAQA</sequence>
<feature type="compositionally biased region" description="Polar residues" evidence="1">
    <location>
        <begin position="87"/>
        <end position="105"/>
    </location>
</feature>
<evidence type="ECO:0000313" key="4">
    <source>
        <dbReference type="Proteomes" id="UP000189443"/>
    </source>
</evidence>
<dbReference type="Pfam" id="PF01381">
    <property type="entry name" value="HTH_3"/>
    <property type="match status" value="1"/>
</dbReference>
<protein>
    <submittedName>
        <fullName evidence="3">Transcriptional regulator</fullName>
    </submittedName>
</protein>
<dbReference type="EMBL" id="CP019724">
    <property type="protein sequence ID" value="AQS70894.1"/>
    <property type="molecule type" value="Genomic_DNA"/>
</dbReference>
<dbReference type="AlphaFoldDB" id="A0A1S6JGL9"/>
<keyword evidence="4" id="KW-1185">Reference proteome</keyword>
<evidence type="ECO:0000313" key="3">
    <source>
        <dbReference type="EMBL" id="AQS70894.1"/>
    </source>
</evidence>
<feature type="region of interest" description="Disordered" evidence="1">
    <location>
        <begin position="87"/>
        <end position="113"/>
    </location>
</feature>
<dbReference type="OrthoDB" id="3873593at2"/>